<gene>
    <name evidence="1" type="ORF">Cgig2_026131</name>
</gene>
<comment type="caution">
    <text evidence="1">The sequence shown here is derived from an EMBL/GenBank/DDBJ whole genome shotgun (WGS) entry which is preliminary data.</text>
</comment>
<reference evidence="1" key="1">
    <citation type="submission" date="2022-04" db="EMBL/GenBank/DDBJ databases">
        <title>Carnegiea gigantea Genome sequencing and assembly v2.</title>
        <authorList>
            <person name="Copetti D."/>
            <person name="Sanderson M.J."/>
            <person name="Burquez A."/>
            <person name="Wojciechowski M.F."/>
        </authorList>
    </citation>
    <scope>NUCLEOTIDE SEQUENCE</scope>
    <source>
        <strain evidence="1">SGP5-SGP5p</strain>
        <tissue evidence="1">Aerial part</tissue>
    </source>
</reference>
<keyword evidence="2" id="KW-1185">Reference proteome</keyword>
<dbReference type="AlphaFoldDB" id="A0A9Q1GQJ8"/>
<dbReference type="EMBL" id="JAKOGI010001998">
    <property type="protein sequence ID" value="KAJ8423315.1"/>
    <property type="molecule type" value="Genomic_DNA"/>
</dbReference>
<dbReference type="InterPro" id="IPR012340">
    <property type="entry name" value="NA-bd_OB-fold"/>
</dbReference>
<proteinExistence type="predicted"/>
<evidence type="ECO:0008006" key="3">
    <source>
        <dbReference type="Google" id="ProtNLM"/>
    </source>
</evidence>
<accession>A0A9Q1GQJ8</accession>
<sequence length="180" mass="20182">MEEEKPQRLMCTIVAVDATSDFSYIVCSVCEKPLPSTNALCKFCRRNAVRPGSFGSKRLFRLLMSIASDSKVSRVICFDRAAKVLFGCSAEEFVDFAKLHPFSRLNPFLLPYFFGYGFGLSRLAANAGRILEGEMFQMTLSKPKNGNAEHLRVVSIVPLRSGYRPVIESLKELYEVHVAL</sequence>
<protein>
    <recommendedName>
        <fullName evidence="3">Replication factor A C-terminal domain-containing protein</fullName>
    </recommendedName>
</protein>
<dbReference type="Proteomes" id="UP001153076">
    <property type="component" value="Unassembled WGS sequence"/>
</dbReference>
<organism evidence="1 2">
    <name type="scientific">Carnegiea gigantea</name>
    <dbReference type="NCBI Taxonomy" id="171969"/>
    <lineage>
        <taxon>Eukaryota</taxon>
        <taxon>Viridiplantae</taxon>
        <taxon>Streptophyta</taxon>
        <taxon>Embryophyta</taxon>
        <taxon>Tracheophyta</taxon>
        <taxon>Spermatophyta</taxon>
        <taxon>Magnoliopsida</taxon>
        <taxon>eudicotyledons</taxon>
        <taxon>Gunneridae</taxon>
        <taxon>Pentapetalae</taxon>
        <taxon>Caryophyllales</taxon>
        <taxon>Cactineae</taxon>
        <taxon>Cactaceae</taxon>
        <taxon>Cactoideae</taxon>
        <taxon>Echinocereeae</taxon>
        <taxon>Carnegiea</taxon>
    </lineage>
</organism>
<dbReference type="OrthoDB" id="1922776at2759"/>
<evidence type="ECO:0000313" key="2">
    <source>
        <dbReference type="Proteomes" id="UP001153076"/>
    </source>
</evidence>
<dbReference type="Gene3D" id="2.40.50.140">
    <property type="entry name" value="Nucleic acid-binding proteins"/>
    <property type="match status" value="1"/>
</dbReference>
<dbReference type="SUPFAM" id="SSF50249">
    <property type="entry name" value="Nucleic acid-binding proteins"/>
    <property type="match status" value="1"/>
</dbReference>
<name>A0A9Q1GQJ8_9CARY</name>
<evidence type="ECO:0000313" key="1">
    <source>
        <dbReference type="EMBL" id="KAJ8423315.1"/>
    </source>
</evidence>